<evidence type="ECO:0000313" key="2">
    <source>
        <dbReference type="Proteomes" id="UP000070516"/>
    </source>
</evidence>
<dbReference type="KEGG" id="pazo:AYR47_31375"/>
<reference evidence="1 2" key="1">
    <citation type="submission" date="2016-02" db="EMBL/GenBank/DDBJ databases">
        <title>Complete genome sequence of Pseudomonas azotoformans S4.</title>
        <authorList>
            <person name="Fang Y."/>
            <person name="Wu L."/>
            <person name="Feng G."/>
        </authorList>
    </citation>
    <scope>NUCLEOTIDE SEQUENCE [LARGE SCALE GENOMIC DNA]</scope>
    <source>
        <strain evidence="1 2">S4</strain>
    </source>
</reference>
<organism evidence="1 2">
    <name type="scientific">Pseudomonas azotoformans</name>
    <dbReference type="NCBI Taxonomy" id="47878"/>
    <lineage>
        <taxon>Bacteria</taxon>
        <taxon>Pseudomonadati</taxon>
        <taxon>Pseudomonadota</taxon>
        <taxon>Gammaproteobacteria</taxon>
        <taxon>Pseudomonadales</taxon>
        <taxon>Pseudomonadaceae</taxon>
        <taxon>Pseudomonas</taxon>
    </lineage>
</organism>
<sequence>MAKTPITEAKTITAEVVLELSTYHNAKDLRSLQSKLTSTARELHGFSNSITLRGRIAGKLSFEQRQLLRDAAKLIESIGLNIEHAKEKRQRSEVAAKIRQKDRDTAAKKLVEYAYPLPSDTLGHKLEIIRLALVLNRAGCFQSFYSPVEFSLKYRNYVTDTPKVIARKRQKLFWEARVSALRADLKYEIQEHLAIQSEATTQERFLALQRQVETFYVQVSNDPYEIETLQLWSQALSTTEMLEADQ</sequence>
<dbReference type="EMBL" id="CP014546">
    <property type="protein sequence ID" value="AMN82530.1"/>
    <property type="molecule type" value="Genomic_DNA"/>
</dbReference>
<protein>
    <submittedName>
        <fullName evidence="1">Uncharacterized protein</fullName>
    </submittedName>
</protein>
<dbReference type="RefSeq" id="WP_061449355.1">
    <property type="nucleotide sequence ID" value="NZ_CP014546.1"/>
</dbReference>
<name>A0A127I7I6_PSEAZ</name>
<accession>A0A127I7I6</accession>
<dbReference type="AlphaFoldDB" id="A0A127I7I6"/>
<evidence type="ECO:0000313" key="1">
    <source>
        <dbReference type="EMBL" id="AMN82530.1"/>
    </source>
</evidence>
<proteinExistence type="predicted"/>
<gene>
    <name evidence="1" type="ORF">AYR47_31375</name>
</gene>
<dbReference type="Proteomes" id="UP000070516">
    <property type="component" value="Chromosome"/>
</dbReference>